<dbReference type="InterPro" id="IPR007529">
    <property type="entry name" value="Znf_HIT"/>
</dbReference>
<evidence type="ECO:0000256" key="2">
    <source>
        <dbReference type="SAM" id="Coils"/>
    </source>
</evidence>
<reference evidence="4 5" key="2">
    <citation type="submission" date="2016-08" db="EMBL/GenBank/DDBJ databases">
        <title>Pervasive Adenine N6-methylation of Active Genes in Fungi.</title>
        <authorList>
            <consortium name="DOE Joint Genome Institute"/>
            <person name="Mondo S.J."/>
            <person name="Dannebaum R.O."/>
            <person name="Kuo R.C."/>
            <person name="Labutti K."/>
            <person name="Haridas S."/>
            <person name="Kuo A."/>
            <person name="Salamov A."/>
            <person name="Ahrendt S.R."/>
            <person name="Lipzen A."/>
            <person name="Sullivan W."/>
            <person name="Andreopoulos W.B."/>
            <person name="Clum A."/>
            <person name="Lindquist E."/>
            <person name="Daum C."/>
            <person name="Ramamoorthy G.K."/>
            <person name="Gryganskyi A."/>
            <person name="Culley D."/>
            <person name="Magnuson J.K."/>
            <person name="James T.Y."/>
            <person name="O'Malley M.A."/>
            <person name="Stajich J.E."/>
            <person name="Spatafora J.W."/>
            <person name="Visel A."/>
            <person name="Grigoriev I.V."/>
        </authorList>
    </citation>
    <scope>NUCLEOTIDE SEQUENCE [LARGE SCALE GENOMIC DNA]</scope>
    <source>
        <strain evidence="4 5">S4</strain>
    </source>
</reference>
<evidence type="ECO:0000259" key="3">
    <source>
        <dbReference type="PROSITE" id="PS51083"/>
    </source>
</evidence>
<sequence length="420" mass="50365">MSNPIINNNETQICQICFKQYKKYLCPRCNLQYCSKTCYQSKKHKCAEVFFKENFMNLLKGEKVTDTSKNKVLKILKRLEETSYDLEYTQESDSEDELSNRFSELNLDKLSFNVIWNKLNEKEREQFNNLLKNQKELNSKLDEIIIPWKPWWEYMQKENEKNKIEKSILIKDIEKINQNSKINSSENNIMNNNINYPILNGEIQKLNKSTIFLGYNLIDIIMSYVYVTRYFNGEMHNYINEACEIIWNLTTILEDELQYNFNNIEEILEAKTINCQKNQVINSIEQNIMIIKDTINIMNYRKSILLVLSDMVELFKNYQTMMKEEKKKKKLKKDNNDYINITIKKSFKTEKKLYYYLCYVNSEEILTNDLLSILTQNLELKNNELNVIKKDISKNKEKYDKIKEKNIINKNNKRVLIEEL</sequence>
<proteinExistence type="predicted"/>
<dbReference type="OrthoDB" id="18412at2759"/>
<dbReference type="Gene3D" id="3.30.60.190">
    <property type="match status" value="1"/>
</dbReference>
<accession>A0A1Y1X7K2</accession>
<keyword evidence="1" id="KW-0479">Metal-binding</keyword>
<name>A0A1Y1X7K2_9FUNG</name>
<dbReference type="PANTHER" id="PTHR15555">
    <property type="entry name" value="ZINC FINGER HIT DOMAIN CONTAINING PROTEIN 2 PROTEIN FON -RELATED"/>
    <property type="match status" value="1"/>
</dbReference>
<reference evidence="4 5" key="1">
    <citation type="submission" date="2016-08" db="EMBL/GenBank/DDBJ databases">
        <title>A Parts List for Fungal Cellulosomes Revealed by Comparative Genomics.</title>
        <authorList>
            <consortium name="DOE Joint Genome Institute"/>
            <person name="Haitjema C.H."/>
            <person name="Gilmore S.P."/>
            <person name="Henske J.K."/>
            <person name="Solomon K.V."/>
            <person name="De Groot R."/>
            <person name="Kuo A."/>
            <person name="Mondo S.J."/>
            <person name="Salamov A.A."/>
            <person name="Labutti K."/>
            <person name="Zhao Z."/>
            <person name="Chiniquy J."/>
            <person name="Barry K."/>
            <person name="Brewer H.M."/>
            <person name="Purvine S.O."/>
            <person name="Wright A.T."/>
            <person name="Boxma B."/>
            <person name="Van Alen T."/>
            <person name="Hackstein J.H."/>
            <person name="Baker S.E."/>
            <person name="Grigoriev I.V."/>
            <person name="O'Malley M.A."/>
        </authorList>
    </citation>
    <scope>NUCLEOTIDE SEQUENCE [LARGE SCALE GENOMIC DNA]</scope>
    <source>
        <strain evidence="4 5">S4</strain>
    </source>
</reference>
<protein>
    <recommendedName>
        <fullName evidence="3">HIT-type domain-containing protein</fullName>
    </recommendedName>
</protein>
<organism evidence="4 5">
    <name type="scientific">Anaeromyces robustus</name>
    <dbReference type="NCBI Taxonomy" id="1754192"/>
    <lineage>
        <taxon>Eukaryota</taxon>
        <taxon>Fungi</taxon>
        <taxon>Fungi incertae sedis</taxon>
        <taxon>Chytridiomycota</taxon>
        <taxon>Chytridiomycota incertae sedis</taxon>
        <taxon>Neocallimastigomycetes</taxon>
        <taxon>Neocallimastigales</taxon>
        <taxon>Neocallimastigaceae</taxon>
        <taxon>Anaeromyces</taxon>
    </lineage>
</organism>
<evidence type="ECO:0000313" key="5">
    <source>
        <dbReference type="Proteomes" id="UP000193944"/>
    </source>
</evidence>
<feature type="domain" description="HIT-type" evidence="3">
    <location>
        <begin position="14"/>
        <end position="46"/>
    </location>
</feature>
<gene>
    <name evidence="4" type="ORF">BCR32DRAFT_293122</name>
</gene>
<evidence type="ECO:0000313" key="4">
    <source>
        <dbReference type="EMBL" id="ORX81749.1"/>
    </source>
</evidence>
<keyword evidence="1" id="KW-0862">Zinc</keyword>
<dbReference type="Pfam" id="PF04438">
    <property type="entry name" value="zf-HIT"/>
    <property type="match status" value="1"/>
</dbReference>
<keyword evidence="1" id="KW-0863">Zinc-finger</keyword>
<comment type="caution">
    <text evidence="4">The sequence shown here is derived from an EMBL/GenBank/DDBJ whole genome shotgun (WGS) entry which is preliminary data.</text>
</comment>
<keyword evidence="2" id="KW-0175">Coiled coil</keyword>
<feature type="coiled-coil region" evidence="2">
    <location>
        <begin position="371"/>
        <end position="405"/>
    </location>
</feature>
<dbReference type="EMBL" id="MCFG01000112">
    <property type="protein sequence ID" value="ORX81749.1"/>
    <property type="molecule type" value="Genomic_DNA"/>
</dbReference>
<dbReference type="AlphaFoldDB" id="A0A1Y1X7K2"/>
<dbReference type="CDD" id="cd23024">
    <property type="entry name" value="zf-HIT_ZNHIT2-3"/>
    <property type="match status" value="1"/>
</dbReference>
<dbReference type="PROSITE" id="PS51083">
    <property type="entry name" value="ZF_HIT"/>
    <property type="match status" value="1"/>
</dbReference>
<dbReference type="SUPFAM" id="SSF144232">
    <property type="entry name" value="HIT/MYND zinc finger-like"/>
    <property type="match status" value="1"/>
</dbReference>
<dbReference type="STRING" id="1754192.A0A1Y1X7K2"/>
<dbReference type="GO" id="GO:0008270">
    <property type="term" value="F:zinc ion binding"/>
    <property type="evidence" value="ECO:0007669"/>
    <property type="project" value="UniProtKB-UniRule"/>
</dbReference>
<dbReference type="Proteomes" id="UP000193944">
    <property type="component" value="Unassembled WGS sequence"/>
</dbReference>
<evidence type="ECO:0000256" key="1">
    <source>
        <dbReference type="PROSITE-ProRule" id="PRU00453"/>
    </source>
</evidence>
<dbReference type="PANTHER" id="PTHR15555:SF0">
    <property type="entry name" value="ZINC FINGER HIT DOMAIN-CONTAINING PROTEIN 2"/>
    <property type="match status" value="1"/>
</dbReference>
<keyword evidence="5" id="KW-1185">Reference proteome</keyword>
<dbReference type="InterPro" id="IPR039646">
    <property type="entry name" value="ZNHIT2"/>
</dbReference>